<dbReference type="AlphaFoldDB" id="F5RDF2"/>
<reference evidence="6 7" key="1">
    <citation type="journal article" date="2011" name="J. Bacteriol.">
        <title>Genome sequence of Methyloversatilis universalis FAM5T, a methylotrophic representative of the order Rhodocyclales.</title>
        <authorList>
            <person name="Kittichotirat W."/>
            <person name="Good N.M."/>
            <person name="Hall R."/>
            <person name="Bringel F."/>
            <person name="Lajus A."/>
            <person name="Medigue C."/>
            <person name="Smalley N.E."/>
            <person name="Beck D."/>
            <person name="Bumgarner R."/>
            <person name="Vuilleumier S."/>
            <person name="Kalyuzhnaya M.G."/>
        </authorList>
    </citation>
    <scope>NUCLEOTIDE SEQUENCE [LARGE SCALE GENOMIC DNA]</scope>
    <source>
        <strain evidence="7">ATCC BAA-1314 / JCM 13912 / FAM5</strain>
    </source>
</reference>
<proteinExistence type="predicted"/>
<protein>
    <submittedName>
        <fullName evidence="6">Globin-like protein</fullName>
    </submittedName>
</protein>
<dbReference type="PROSITE" id="PS51257">
    <property type="entry name" value="PROKAR_LIPOPROTEIN"/>
    <property type="match status" value="1"/>
</dbReference>
<evidence type="ECO:0000256" key="3">
    <source>
        <dbReference type="ARBA" id="ARBA00022723"/>
    </source>
</evidence>
<keyword evidence="3 5" id="KW-0479">Metal-binding</keyword>
<dbReference type="Proteomes" id="UP000005019">
    <property type="component" value="Unassembled WGS sequence"/>
</dbReference>
<organism evidence="6 7">
    <name type="scientific">Methyloversatilis universalis (strain ATCC BAA-1314 / DSM 25237 / JCM 13912 / CCUG 52030 / FAM5)</name>
    <dbReference type="NCBI Taxonomy" id="1000565"/>
    <lineage>
        <taxon>Bacteria</taxon>
        <taxon>Pseudomonadati</taxon>
        <taxon>Pseudomonadota</taxon>
        <taxon>Betaproteobacteria</taxon>
        <taxon>Nitrosomonadales</taxon>
        <taxon>Sterolibacteriaceae</taxon>
        <taxon>Methyloversatilis</taxon>
    </lineage>
</organism>
<keyword evidence="7" id="KW-1185">Reference proteome</keyword>
<dbReference type="Pfam" id="PF01152">
    <property type="entry name" value="Bac_globin"/>
    <property type="match status" value="1"/>
</dbReference>
<evidence type="ECO:0000256" key="4">
    <source>
        <dbReference type="ARBA" id="ARBA00023004"/>
    </source>
</evidence>
<comment type="caution">
    <text evidence="6">The sequence shown here is derived from an EMBL/GenBank/DDBJ whole genome shotgun (WGS) entry which is preliminary data.</text>
</comment>
<keyword evidence="2 5" id="KW-0349">Heme</keyword>
<dbReference type="eggNOG" id="COG2346">
    <property type="taxonomic scope" value="Bacteria"/>
</dbReference>
<dbReference type="InterPro" id="IPR001486">
    <property type="entry name" value="Hemoglobin_trunc"/>
</dbReference>
<dbReference type="EMBL" id="AFHG01000052">
    <property type="protein sequence ID" value="EGK70933.1"/>
    <property type="molecule type" value="Genomic_DNA"/>
</dbReference>
<evidence type="ECO:0000256" key="5">
    <source>
        <dbReference type="PIRSR" id="PIRSR601486-1"/>
    </source>
</evidence>
<dbReference type="InterPro" id="IPR009050">
    <property type="entry name" value="Globin-like_sf"/>
</dbReference>
<dbReference type="OrthoDB" id="9795814at2"/>
<dbReference type="GO" id="GO:0046872">
    <property type="term" value="F:metal ion binding"/>
    <property type="evidence" value="ECO:0007669"/>
    <property type="project" value="UniProtKB-KW"/>
</dbReference>
<accession>F5RDF2</accession>
<gene>
    <name evidence="6" type="ORF">METUNv1_02319</name>
</gene>
<dbReference type="RefSeq" id="WP_008061817.1">
    <property type="nucleotide sequence ID" value="NZ_AFHG01000052.1"/>
</dbReference>
<sequence>MNRAHHRLLLIAGLALLAGCTHLREDDALYARLGGEAGIERIVSDLVDVVTIDPRTRRSLEGIKVKHLKHSITMFICNVAGGQCDYEGEDMKKTHVDAQITEAEFDALVGMLREVLDRHVGTAEKNELLRRLAPMKRDIVAGY</sequence>
<dbReference type="SUPFAM" id="SSF46458">
    <property type="entry name" value="Globin-like"/>
    <property type="match status" value="1"/>
</dbReference>
<dbReference type="GO" id="GO:0019825">
    <property type="term" value="F:oxygen binding"/>
    <property type="evidence" value="ECO:0007669"/>
    <property type="project" value="InterPro"/>
</dbReference>
<dbReference type="InterPro" id="IPR012292">
    <property type="entry name" value="Globin/Proto"/>
</dbReference>
<keyword evidence="4 5" id="KW-0408">Iron</keyword>
<dbReference type="Gene3D" id="1.10.490.10">
    <property type="entry name" value="Globins"/>
    <property type="match status" value="1"/>
</dbReference>
<dbReference type="GO" id="GO:0020037">
    <property type="term" value="F:heme binding"/>
    <property type="evidence" value="ECO:0007669"/>
    <property type="project" value="InterPro"/>
</dbReference>
<evidence type="ECO:0000313" key="7">
    <source>
        <dbReference type="Proteomes" id="UP000005019"/>
    </source>
</evidence>
<feature type="binding site" description="distal binding residue" evidence="5">
    <location>
        <position position="95"/>
    </location>
    <ligand>
        <name>heme</name>
        <dbReference type="ChEBI" id="CHEBI:30413"/>
    </ligand>
    <ligandPart>
        <name>Fe</name>
        <dbReference type="ChEBI" id="CHEBI:18248"/>
    </ligandPart>
</feature>
<evidence type="ECO:0000313" key="6">
    <source>
        <dbReference type="EMBL" id="EGK70933.1"/>
    </source>
</evidence>
<name>F5RDF2_METUF</name>
<keyword evidence="1" id="KW-0813">Transport</keyword>
<evidence type="ECO:0000256" key="2">
    <source>
        <dbReference type="ARBA" id="ARBA00022617"/>
    </source>
</evidence>
<dbReference type="CDD" id="cd00454">
    <property type="entry name" value="TrHb1_N"/>
    <property type="match status" value="1"/>
</dbReference>
<dbReference type="STRING" id="1000565.METUNv1_02319"/>
<evidence type="ECO:0000256" key="1">
    <source>
        <dbReference type="ARBA" id="ARBA00022448"/>
    </source>
</evidence>